<evidence type="ECO:0000256" key="3">
    <source>
        <dbReference type="SAM" id="Coils"/>
    </source>
</evidence>
<gene>
    <name evidence="5" type="ORF">ACERK3_08555</name>
</gene>
<protein>
    <submittedName>
        <fullName evidence="5">Efflux RND transporter periplasmic adaptor subunit</fullName>
    </submittedName>
</protein>
<feature type="coiled-coil region" evidence="3">
    <location>
        <begin position="93"/>
        <end position="134"/>
    </location>
</feature>
<feature type="domain" description="YknX-like C-terminal permuted SH3-like" evidence="4">
    <location>
        <begin position="321"/>
        <end position="388"/>
    </location>
</feature>
<reference evidence="5 6" key="1">
    <citation type="submission" date="2024-08" db="EMBL/GenBank/DDBJ databases">
        <title>Whole-genome sequencing of halo(alkali)philic microorganisms from hypersaline lakes.</title>
        <authorList>
            <person name="Sorokin D.Y."/>
            <person name="Merkel A.Y."/>
            <person name="Messina E."/>
            <person name="Yakimov M."/>
        </authorList>
    </citation>
    <scope>NUCLEOTIDE SEQUENCE [LARGE SCALE GENOMIC DNA]</scope>
    <source>
        <strain evidence="5 6">AB-hyl4</strain>
    </source>
</reference>
<dbReference type="Gene3D" id="2.40.30.170">
    <property type="match status" value="1"/>
</dbReference>
<dbReference type="Pfam" id="PF25989">
    <property type="entry name" value="YknX_C"/>
    <property type="match status" value="1"/>
</dbReference>
<organism evidence="5 6">
    <name type="scientific">Natronomicrosphaera hydrolytica</name>
    <dbReference type="NCBI Taxonomy" id="3242702"/>
    <lineage>
        <taxon>Bacteria</taxon>
        <taxon>Pseudomonadati</taxon>
        <taxon>Planctomycetota</taxon>
        <taxon>Phycisphaerae</taxon>
        <taxon>Phycisphaerales</taxon>
        <taxon>Phycisphaeraceae</taxon>
        <taxon>Natronomicrosphaera</taxon>
    </lineage>
</organism>
<dbReference type="PANTHER" id="PTHR32347">
    <property type="entry name" value="EFFLUX SYSTEM COMPONENT YKNX-RELATED"/>
    <property type="match status" value="1"/>
</dbReference>
<dbReference type="PANTHER" id="PTHR32347:SF29">
    <property type="entry name" value="UPF0194 MEMBRANE PROTEIN YBHG"/>
    <property type="match status" value="1"/>
</dbReference>
<evidence type="ECO:0000256" key="2">
    <source>
        <dbReference type="ARBA" id="ARBA00023054"/>
    </source>
</evidence>
<dbReference type="InterPro" id="IPR058637">
    <property type="entry name" value="YknX-like_C"/>
</dbReference>
<sequence>MIGIIVAVVAAAVWAMMPRPVPVDLEPVVRGSLRVTVDEDGRTRVRDRYVVSSPLAGRLRRIMLDPGDAVRANETVLAIVDPPSPALLDARMRREAQARLEAAEAGASQAQAQVEQTQGMVQLARNERRRLEQLVETAAAPRRELEDAQLIEQTRERELEAARWGQRVAEHQRELAEAALLQVEAGDDADVAREPMAIDSPVNGRVLRVLQRDAAVVSPGTALLEVGDVGQLEVVVDVLSADAVRIRPGMAVLFERWGGDEAVTGVVRLVEPSAFTDVSALGVEEQRVNVIVDLEAVDPASQLGDGYRMHARIVLWQAADVLTVPTSALFRDGQQWAVFVMEAERATLRHVELGRQTGLTAEVRAGLAEDELVIAYPSDRITDGTRVEPR</sequence>
<evidence type="ECO:0000313" key="6">
    <source>
        <dbReference type="Proteomes" id="UP001575105"/>
    </source>
</evidence>
<comment type="subcellular location">
    <subcellularLocation>
        <location evidence="1">Cell envelope</location>
    </subcellularLocation>
</comment>
<name>A0ABV4U597_9BACT</name>
<accession>A0ABV4U597</accession>
<keyword evidence="6" id="KW-1185">Reference proteome</keyword>
<evidence type="ECO:0000313" key="5">
    <source>
        <dbReference type="EMBL" id="MFA9478345.1"/>
    </source>
</evidence>
<dbReference type="InterPro" id="IPR050465">
    <property type="entry name" value="UPF0194_transport"/>
</dbReference>
<comment type="caution">
    <text evidence="5">The sequence shown here is derived from an EMBL/GenBank/DDBJ whole genome shotgun (WGS) entry which is preliminary data.</text>
</comment>
<evidence type="ECO:0000259" key="4">
    <source>
        <dbReference type="Pfam" id="PF25989"/>
    </source>
</evidence>
<dbReference type="Proteomes" id="UP001575105">
    <property type="component" value="Unassembled WGS sequence"/>
</dbReference>
<dbReference type="Gene3D" id="2.40.50.100">
    <property type="match status" value="1"/>
</dbReference>
<dbReference type="EMBL" id="JBGUBD010000004">
    <property type="protein sequence ID" value="MFA9478345.1"/>
    <property type="molecule type" value="Genomic_DNA"/>
</dbReference>
<dbReference type="RefSeq" id="WP_425345267.1">
    <property type="nucleotide sequence ID" value="NZ_JBGUBD010000004.1"/>
</dbReference>
<dbReference type="Gene3D" id="2.40.420.20">
    <property type="match status" value="1"/>
</dbReference>
<proteinExistence type="predicted"/>
<keyword evidence="2 3" id="KW-0175">Coiled coil</keyword>
<evidence type="ECO:0000256" key="1">
    <source>
        <dbReference type="ARBA" id="ARBA00004196"/>
    </source>
</evidence>
<dbReference type="Gene3D" id="1.10.287.470">
    <property type="entry name" value="Helix hairpin bin"/>
    <property type="match status" value="1"/>
</dbReference>